<evidence type="ECO:0000313" key="3">
    <source>
        <dbReference type="Proteomes" id="UP001152799"/>
    </source>
</evidence>
<organism evidence="2 3">
    <name type="scientific">Ceutorhynchus assimilis</name>
    <name type="common">cabbage seed weevil</name>
    <dbReference type="NCBI Taxonomy" id="467358"/>
    <lineage>
        <taxon>Eukaryota</taxon>
        <taxon>Metazoa</taxon>
        <taxon>Ecdysozoa</taxon>
        <taxon>Arthropoda</taxon>
        <taxon>Hexapoda</taxon>
        <taxon>Insecta</taxon>
        <taxon>Pterygota</taxon>
        <taxon>Neoptera</taxon>
        <taxon>Endopterygota</taxon>
        <taxon>Coleoptera</taxon>
        <taxon>Polyphaga</taxon>
        <taxon>Cucujiformia</taxon>
        <taxon>Curculionidae</taxon>
        <taxon>Ceutorhynchinae</taxon>
        <taxon>Ceutorhynchus</taxon>
    </lineage>
</organism>
<proteinExistence type="predicted"/>
<sequence>MWLYVVASSILLGVFGDTSKVQDYKCGTYTQNFDFALELRKLAALSFVPSDNVVAAFEELLVSAFYREHEEVLLPVFNYFEDTWIGRCDRKGHRRPPLFTISLWNYFKLVEEDIPRMNNSVEGWYNSFSSVLGAAHPIIWKFINALKKEESLNHLKVEQLIGGYHAPSKRVYKDKAKRIGQIVS</sequence>
<dbReference type="OrthoDB" id="10067596at2759"/>
<dbReference type="EMBL" id="OU892280">
    <property type="protein sequence ID" value="CAG9768205.1"/>
    <property type="molecule type" value="Genomic_DNA"/>
</dbReference>
<gene>
    <name evidence="2" type="ORF">CEUTPL_LOCUS8752</name>
</gene>
<keyword evidence="3" id="KW-1185">Reference proteome</keyword>
<dbReference type="AlphaFoldDB" id="A0A9N9MPZ7"/>
<evidence type="ECO:0000256" key="1">
    <source>
        <dbReference type="SAM" id="SignalP"/>
    </source>
</evidence>
<feature type="signal peptide" evidence="1">
    <location>
        <begin position="1"/>
        <end position="16"/>
    </location>
</feature>
<keyword evidence="1" id="KW-0732">Signal</keyword>
<dbReference type="Proteomes" id="UP001152799">
    <property type="component" value="Chromosome 4"/>
</dbReference>
<reference evidence="2" key="1">
    <citation type="submission" date="2022-01" db="EMBL/GenBank/DDBJ databases">
        <authorList>
            <person name="King R."/>
        </authorList>
    </citation>
    <scope>NUCLEOTIDE SEQUENCE</scope>
</reference>
<name>A0A9N9MPZ7_9CUCU</name>
<protein>
    <submittedName>
        <fullName evidence="2">Uncharacterized protein</fullName>
    </submittedName>
</protein>
<feature type="chain" id="PRO_5040176105" evidence="1">
    <location>
        <begin position="17"/>
        <end position="184"/>
    </location>
</feature>
<accession>A0A9N9MPZ7</accession>
<evidence type="ECO:0000313" key="2">
    <source>
        <dbReference type="EMBL" id="CAG9768205.1"/>
    </source>
</evidence>